<feature type="signal peptide" evidence="1">
    <location>
        <begin position="1"/>
        <end position="18"/>
    </location>
</feature>
<dbReference type="HOGENOM" id="CLU_1010797_0_0_6"/>
<comment type="caution">
    <text evidence="2">The sequence shown here is derived from an EMBL/GenBank/DDBJ whole genome shotgun (WGS) entry which is preliminary data.</text>
</comment>
<protein>
    <submittedName>
        <fullName evidence="2">Integrating conjugative element protein, PFL_4704 family</fullName>
    </submittedName>
</protein>
<sequence>MPRLPLLLSALMAAPLFAKDVPLNNDPVQVVLPVNQEIRIDFPEMVTDLNVPAAANDRLQTLLKPNGVLYWKATGTISDNRVIATTAAGDVILLDIRTGTLPDNDRVIRLVTPAMMQATITPQVTPPNDSLPPFINAQLGAGDGNTAGTTADEYDYSELAAFAFQHYLGPARLVSGIPATRVKVPLIGKHLLRVWGDHLQLRVLNSWLYQGQYITAVQVRNTGVDPIAFDPRAIRGHFLFIATLHEVLQPRGSADDTTVWVFISDRPFNQAAGGR</sequence>
<evidence type="ECO:0000313" key="3">
    <source>
        <dbReference type="Proteomes" id="UP000004750"/>
    </source>
</evidence>
<dbReference type="STRING" id="797473.HMPREF9080_02871"/>
<keyword evidence="1" id="KW-0732">Signal</keyword>
<proteinExistence type="predicted"/>
<evidence type="ECO:0000256" key="1">
    <source>
        <dbReference type="SAM" id="SignalP"/>
    </source>
</evidence>
<accession>G9ZJA2</accession>
<dbReference type="EMBL" id="AGCM01000184">
    <property type="protein sequence ID" value="EHM50243.1"/>
    <property type="molecule type" value="Genomic_DNA"/>
</dbReference>
<evidence type="ECO:0000313" key="2">
    <source>
        <dbReference type="EMBL" id="EHM50243.1"/>
    </source>
</evidence>
<dbReference type="Pfam" id="PF11920">
    <property type="entry name" value="DUF3438"/>
    <property type="match status" value="1"/>
</dbReference>
<name>G9ZJA2_9GAMM</name>
<reference evidence="2 3" key="1">
    <citation type="submission" date="2011-08" db="EMBL/GenBank/DDBJ databases">
        <authorList>
            <person name="Weinstock G."/>
            <person name="Sodergren E."/>
            <person name="Clifton S."/>
            <person name="Fulton L."/>
            <person name="Fulton B."/>
            <person name="Courtney L."/>
            <person name="Fronick C."/>
            <person name="Harrison M."/>
            <person name="Strong C."/>
            <person name="Farmer C."/>
            <person name="Delahaunty K."/>
            <person name="Markovic C."/>
            <person name="Hall O."/>
            <person name="Minx P."/>
            <person name="Tomlinson C."/>
            <person name="Mitreva M."/>
            <person name="Hou S."/>
            <person name="Chen J."/>
            <person name="Wollam A."/>
            <person name="Pepin K.H."/>
            <person name="Johnson M."/>
            <person name="Bhonagiri V."/>
            <person name="Zhang X."/>
            <person name="Suruliraj S."/>
            <person name="Warren W."/>
            <person name="Chinwalla A."/>
            <person name="Mardis E.R."/>
            <person name="Wilson R.K."/>
        </authorList>
    </citation>
    <scope>NUCLEOTIDE SEQUENCE [LARGE SCALE GENOMIC DNA]</scope>
    <source>
        <strain evidence="2 3">F0432</strain>
    </source>
</reference>
<dbReference type="RefSeq" id="WP_006986855.1">
    <property type="nucleotide sequence ID" value="NZ_JH417969.1"/>
</dbReference>
<dbReference type="InterPro" id="IPR021844">
    <property type="entry name" value="Integr_conj_element_PFL4704"/>
</dbReference>
<feature type="chain" id="PRO_5003529414" evidence="1">
    <location>
        <begin position="19"/>
        <end position="275"/>
    </location>
</feature>
<organism evidence="2 3">
    <name type="scientific">Cardiobacterium valvarum F0432</name>
    <dbReference type="NCBI Taxonomy" id="797473"/>
    <lineage>
        <taxon>Bacteria</taxon>
        <taxon>Pseudomonadati</taxon>
        <taxon>Pseudomonadota</taxon>
        <taxon>Gammaproteobacteria</taxon>
        <taxon>Cardiobacteriales</taxon>
        <taxon>Cardiobacteriaceae</taxon>
        <taxon>Cardiobacterium</taxon>
    </lineage>
</organism>
<dbReference type="AlphaFoldDB" id="G9ZJA2"/>
<gene>
    <name evidence="2" type="ORF">HMPREF9080_02871</name>
</gene>
<dbReference type="Proteomes" id="UP000004750">
    <property type="component" value="Unassembled WGS sequence"/>
</dbReference>